<dbReference type="RefSeq" id="WP_147169041.1">
    <property type="nucleotide sequence ID" value="NZ_VOOR01000053.1"/>
</dbReference>
<keyword evidence="1" id="KW-0732">Signal</keyword>
<evidence type="ECO:0000313" key="2">
    <source>
        <dbReference type="EMBL" id="TXB61567.1"/>
    </source>
</evidence>
<evidence type="ECO:0008006" key="4">
    <source>
        <dbReference type="Google" id="ProtNLM"/>
    </source>
</evidence>
<dbReference type="AlphaFoldDB" id="A0A5C6RHE4"/>
<feature type="chain" id="PRO_5022891629" description="YjbH domain-containing protein" evidence="1">
    <location>
        <begin position="22"/>
        <end position="284"/>
    </location>
</feature>
<sequence length="284" mass="31709">MREICCLLLLAIASFYAAAQAGYPYRFEKGITLTDERYFQGLILEEDTAQIKLRSIGIRRDVAIPRSLIREVRDIRPWAPSTGAYTNMLSPVNGLNLNKGELYYQNVMVGVNTFAYGLTDRLSVTAGFELISTLLVVDQGPTFAISPKYTVPLIEDELYLGAGAFLMRLPGYDGFFTHSFAFASLTHGNRYSNITAGLSYMYKEGEFFPSPIFMLSGHKRTSERFAIHGELWLGPIVEGASFLPGVQFFGHRLDFAASLLISYLDEVPFVLPIPLIKLGVKFPE</sequence>
<protein>
    <recommendedName>
        <fullName evidence="4">YjbH domain-containing protein</fullName>
    </recommendedName>
</protein>
<evidence type="ECO:0000313" key="3">
    <source>
        <dbReference type="Proteomes" id="UP000321580"/>
    </source>
</evidence>
<organism evidence="2 3">
    <name type="scientific">Phaeodactylibacter luteus</name>
    <dbReference type="NCBI Taxonomy" id="1564516"/>
    <lineage>
        <taxon>Bacteria</taxon>
        <taxon>Pseudomonadati</taxon>
        <taxon>Bacteroidota</taxon>
        <taxon>Saprospiria</taxon>
        <taxon>Saprospirales</taxon>
        <taxon>Haliscomenobacteraceae</taxon>
        <taxon>Phaeodactylibacter</taxon>
    </lineage>
</organism>
<keyword evidence="3" id="KW-1185">Reference proteome</keyword>
<proteinExistence type="predicted"/>
<dbReference type="OrthoDB" id="847214at2"/>
<dbReference type="EMBL" id="VOOR01000053">
    <property type="protein sequence ID" value="TXB61567.1"/>
    <property type="molecule type" value="Genomic_DNA"/>
</dbReference>
<name>A0A5C6RHE4_9BACT</name>
<reference evidence="2 3" key="1">
    <citation type="submission" date="2019-08" db="EMBL/GenBank/DDBJ databases">
        <title>Genome of Phaeodactylibacter luteus.</title>
        <authorList>
            <person name="Bowman J.P."/>
        </authorList>
    </citation>
    <scope>NUCLEOTIDE SEQUENCE [LARGE SCALE GENOMIC DNA]</scope>
    <source>
        <strain evidence="2 3">KCTC 42180</strain>
    </source>
</reference>
<evidence type="ECO:0000256" key="1">
    <source>
        <dbReference type="SAM" id="SignalP"/>
    </source>
</evidence>
<accession>A0A5C6RHE4</accession>
<comment type="caution">
    <text evidence="2">The sequence shown here is derived from an EMBL/GenBank/DDBJ whole genome shotgun (WGS) entry which is preliminary data.</text>
</comment>
<feature type="signal peptide" evidence="1">
    <location>
        <begin position="1"/>
        <end position="21"/>
    </location>
</feature>
<dbReference type="Proteomes" id="UP000321580">
    <property type="component" value="Unassembled WGS sequence"/>
</dbReference>
<gene>
    <name evidence="2" type="ORF">FRY97_18405</name>
</gene>